<protein>
    <recommendedName>
        <fullName evidence="2">DDE-1 domain-containing protein</fullName>
    </recommendedName>
</protein>
<organism evidence="3 4">
    <name type="scientific">Aspergillus aculeatus (strain ATCC 16872 / CBS 172.66 / WB 5094)</name>
    <dbReference type="NCBI Taxonomy" id="690307"/>
    <lineage>
        <taxon>Eukaryota</taxon>
        <taxon>Fungi</taxon>
        <taxon>Dikarya</taxon>
        <taxon>Ascomycota</taxon>
        <taxon>Pezizomycotina</taxon>
        <taxon>Eurotiomycetes</taxon>
        <taxon>Eurotiomycetidae</taxon>
        <taxon>Eurotiales</taxon>
        <taxon>Aspergillaceae</taxon>
        <taxon>Aspergillus</taxon>
        <taxon>Aspergillus subgen. Circumdati</taxon>
    </lineage>
</organism>
<evidence type="ECO:0000313" key="3">
    <source>
        <dbReference type="EMBL" id="OJJ94566.1"/>
    </source>
</evidence>
<evidence type="ECO:0000259" key="2">
    <source>
        <dbReference type="Pfam" id="PF03184"/>
    </source>
</evidence>
<dbReference type="RefSeq" id="XP_020050906.1">
    <property type="nucleotide sequence ID" value="XM_020197115.1"/>
</dbReference>
<proteinExistence type="predicted"/>
<keyword evidence="4" id="KW-1185">Reference proteome</keyword>
<feature type="non-terminal residue" evidence="3">
    <location>
        <position position="192"/>
    </location>
</feature>
<evidence type="ECO:0000256" key="1">
    <source>
        <dbReference type="SAM" id="MobiDB-lite"/>
    </source>
</evidence>
<dbReference type="Proteomes" id="UP000184546">
    <property type="component" value="Unassembled WGS sequence"/>
</dbReference>
<dbReference type="AlphaFoldDB" id="A0A1L9WEG4"/>
<dbReference type="OMA" id="LNSTINX"/>
<evidence type="ECO:0000313" key="4">
    <source>
        <dbReference type="Proteomes" id="UP000184546"/>
    </source>
</evidence>
<dbReference type="STRING" id="690307.A0A1L9WEG4"/>
<dbReference type="GeneID" id="30970929"/>
<dbReference type="Pfam" id="PF03184">
    <property type="entry name" value="DDE_1"/>
    <property type="match status" value="1"/>
</dbReference>
<dbReference type="GO" id="GO:0003676">
    <property type="term" value="F:nucleic acid binding"/>
    <property type="evidence" value="ECO:0007669"/>
    <property type="project" value="InterPro"/>
</dbReference>
<accession>A0A1L9WEG4</accession>
<dbReference type="VEuPathDB" id="FungiDB:ASPACDRAFT_128321"/>
<sequence>MPPGSSHLCQPLDVSYFAPLKKAYYGLVERLARARYLKINKGDFLEKYPKAHTMAFKEANIRSAFKASDLVPYDPNQMLDKLIYKNFDSRPSSQDSRSTISKTPVNTNQFKKQEARLEQLLSSVADTPMKSALDYVFKGAEMALNRAVLLEQEVRELRWANERLNTKKRRRNKQLTGLNGFTVNEAREAFQR</sequence>
<gene>
    <name evidence="3" type="ORF">ASPACDRAFT_128321</name>
</gene>
<name>A0A1L9WEG4_ASPA1</name>
<dbReference type="InterPro" id="IPR004875">
    <property type="entry name" value="DDE_SF_endonuclease_dom"/>
</dbReference>
<dbReference type="EMBL" id="KV879174">
    <property type="protein sequence ID" value="OJJ94566.1"/>
    <property type="molecule type" value="Genomic_DNA"/>
</dbReference>
<reference evidence="4" key="1">
    <citation type="journal article" date="2017" name="Genome Biol.">
        <title>Comparative genomics reveals high biological diversity and specific adaptations in the industrially and medically important fungal genus Aspergillus.</title>
        <authorList>
            <person name="de Vries R.P."/>
            <person name="Riley R."/>
            <person name="Wiebenga A."/>
            <person name="Aguilar-Osorio G."/>
            <person name="Amillis S."/>
            <person name="Uchima C.A."/>
            <person name="Anderluh G."/>
            <person name="Asadollahi M."/>
            <person name="Askin M."/>
            <person name="Barry K."/>
            <person name="Battaglia E."/>
            <person name="Bayram O."/>
            <person name="Benocci T."/>
            <person name="Braus-Stromeyer S.A."/>
            <person name="Caldana C."/>
            <person name="Canovas D."/>
            <person name="Cerqueira G.C."/>
            <person name="Chen F."/>
            <person name="Chen W."/>
            <person name="Choi C."/>
            <person name="Clum A."/>
            <person name="Dos Santos R.A."/>
            <person name="Damasio A.R."/>
            <person name="Diallinas G."/>
            <person name="Emri T."/>
            <person name="Fekete E."/>
            <person name="Flipphi M."/>
            <person name="Freyberg S."/>
            <person name="Gallo A."/>
            <person name="Gournas C."/>
            <person name="Habgood R."/>
            <person name="Hainaut M."/>
            <person name="Harispe M.L."/>
            <person name="Henrissat B."/>
            <person name="Hilden K.S."/>
            <person name="Hope R."/>
            <person name="Hossain A."/>
            <person name="Karabika E."/>
            <person name="Karaffa L."/>
            <person name="Karanyi Z."/>
            <person name="Krasevec N."/>
            <person name="Kuo A."/>
            <person name="Kusch H."/>
            <person name="LaButti K."/>
            <person name="Lagendijk E.L."/>
            <person name="Lapidus A."/>
            <person name="Levasseur A."/>
            <person name="Lindquist E."/>
            <person name="Lipzen A."/>
            <person name="Logrieco A.F."/>
            <person name="MacCabe A."/>
            <person name="Maekelae M.R."/>
            <person name="Malavazi I."/>
            <person name="Melin P."/>
            <person name="Meyer V."/>
            <person name="Mielnichuk N."/>
            <person name="Miskei M."/>
            <person name="Molnar A.P."/>
            <person name="Mule G."/>
            <person name="Ngan C.Y."/>
            <person name="Orejas M."/>
            <person name="Orosz E."/>
            <person name="Ouedraogo J.P."/>
            <person name="Overkamp K.M."/>
            <person name="Park H.-S."/>
            <person name="Perrone G."/>
            <person name="Piumi F."/>
            <person name="Punt P.J."/>
            <person name="Ram A.F."/>
            <person name="Ramon A."/>
            <person name="Rauscher S."/>
            <person name="Record E."/>
            <person name="Riano-Pachon D.M."/>
            <person name="Robert V."/>
            <person name="Roehrig J."/>
            <person name="Ruller R."/>
            <person name="Salamov A."/>
            <person name="Salih N.S."/>
            <person name="Samson R.A."/>
            <person name="Sandor E."/>
            <person name="Sanguinetti M."/>
            <person name="Schuetze T."/>
            <person name="Sepcic K."/>
            <person name="Shelest E."/>
            <person name="Sherlock G."/>
            <person name="Sophianopoulou V."/>
            <person name="Squina F.M."/>
            <person name="Sun H."/>
            <person name="Susca A."/>
            <person name="Todd R.B."/>
            <person name="Tsang A."/>
            <person name="Unkles S.E."/>
            <person name="van de Wiele N."/>
            <person name="van Rossen-Uffink D."/>
            <person name="Oliveira J.V."/>
            <person name="Vesth T.C."/>
            <person name="Visser J."/>
            <person name="Yu J.-H."/>
            <person name="Zhou M."/>
            <person name="Andersen M.R."/>
            <person name="Archer D.B."/>
            <person name="Baker S.E."/>
            <person name="Benoit I."/>
            <person name="Brakhage A.A."/>
            <person name="Braus G.H."/>
            <person name="Fischer R."/>
            <person name="Frisvad J.C."/>
            <person name="Goldman G.H."/>
            <person name="Houbraken J."/>
            <person name="Oakley B."/>
            <person name="Pocsi I."/>
            <person name="Scazzocchio C."/>
            <person name="Seiboth B."/>
            <person name="vanKuyk P.A."/>
            <person name="Wortman J."/>
            <person name="Dyer P.S."/>
            <person name="Grigoriev I.V."/>
        </authorList>
    </citation>
    <scope>NUCLEOTIDE SEQUENCE [LARGE SCALE GENOMIC DNA]</scope>
    <source>
        <strain evidence="4">ATCC 16872 / CBS 172.66 / WB 5094</strain>
    </source>
</reference>
<feature type="region of interest" description="Disordered" evidence="1">
    <location>
        <begin position="89"/>
        <end position="108"/>
    </location>
</feature>
<feature type="domain" description="DDE-1" evidence="2">
    <location>
        <begin position="1"/>
        <end position="65"/>
    </location>
</feature>
<dbReference type="OrthoDB" id="4507899at2759"/>